<reference evidence="2 3" key="1">
    <citation type="journal article" date="2018" name="Mycol. Prog.">
        <title>Coniella lustricola, a new species from submerged detritus.</title>
        <authorList>
            <person name="Raudabaugh D.B."/>
            <person name="Iturriaga T."/>
            <person name="Carver A."/>
            <person name="Mondo S."/>
            <person name="Pangilinan J."/>
            <person name="Lipzen A."/>
            <person name="He G."/>
            <person name="Amirebrahimi M."/>
            <person name="Grigoriev I.V."/>
            <person name="Miller A.N."/>
        </authorList>
    </citation>
    <scope>NUCLEOTIDE SEQUENCE [LARGE SCALE GENOMIC DNA]</scope>
    <source>
        <strain evidence="2 3">B22-T-1</strain>
    </source>
</reference>
<evidence type="ECO:0000313" key="2">
    <source>
        <dbReference type="EMBL" id="PSR97245.1"/>
    </source>
</evidence>
<feature type="compositionally biased region" description="Polar residues" evidence="1">
    <location>
        <begin position="124"/>
        <end position="137"/>
    </location>
</feature>
<proteinExistence type="predicted"/>
<organism evidence="2 3">
    <name type="scientific">Coniella lustricola</name>
    <dbReference type="NCBI Taxonomy" id="2025994"/>
    <lineage>
        <taxon>Eukaryota</taxon>
        <taxon>Fungi</taxon>
        <taxon>Dikarya</taxon>
        <taxon>Ascomycota</taxon>
        <taxon>Pezizomycotina</taxon>
        <taxon>Sordariomycetes</taxon>
        <taxon>Sordariomycetidae</taxon>
        <taxon>Diaporthales</taxon>
        <taxon>Schizoparmaceae</taxon>
        <taxon>Coniella</taxon>
    </lineage>
</organism>
<name>A0A2T3AGD1_9PEZI</name>
<dbReference type="AlphaFoldDB" id="A0A2T3AGD1"/>
<dbReference type="InParanoid" id="A0A2T3AGD1"/>
<sequence length="155" mass="17225">MGILADCLHLLNNRQRDQRSIPPYASLRLQKHHPSEKRILRHDRALRRGDPSLCPLALRRTRTTSMSSTLHNSHCHTAFQRVGLARDRAGALFPRCCLAPNERNSGKVVGGRALAIEIHVATPQTQSNDASPASRLSQHAGLLASEPRIEGWPRP</sequence>
<keyword evidence="3" id="KW-1185">Reference proteome</keyword>
<protein>
    <submittedName>
        <fullName evidence="2">Uncharacterized protein</fullName>
    </submittedName>
</protein>
<evidence type="ECO:0000313" key="3">
    <source>
        <dbReference type="Proteomes" id="UP000241462"/>
    </source>
</evidence>
<gene>
    <name evidence="2" type="ORF">BD289DRAFT_113095</name>
</gene>
<feature type="region of interest" description="Disordered" evidence="1">
    <location>
        <begin position="124"/>
        <end position="155"/>
    </location>
</feature>
<dbReference type="Proteomes" id="UP000241462">
    <property type="component" value="Unassembled WGS sequence"/>
</dbReference>
<dbReference type="EMBL" id="KZ678393">
    <property type="protein sequence ID" value="PSR97245.1"/>
    <property type="molecule type" value="Genomic_DNA"/>
</dbReference>
<accession>A0A2T3AGD1</accession>
<evidence type="ECO:0000256" key="1">
    <source>
        <dbReference type="SAM" id="MobiDB-lite"/>
    </source>
</evidence>